<dbReference type="EMBL" id="REGN01002589">
    <property type="protein sequence ID" value="RNA27158.1"/>
    <property type="molecule type" value="Genomic_DNA"/>
</dbReference>
<accession>A0A3M7RUZ8</accession>
<dbReference type="AlphaFoldDB" id="A0A3M7RUZ8"/>
<dbReference type="Proteomes" id="UP000276133">
    <property type="component" value="Unassembled WGS sequence"/>
</dbReference>
<reference evidence="2 3" key="1">
    <citation type="journal article" date="2018" name="Sci. Rep.">
        <title>Genomic signatures of local adaptation to the degree of environmental predictability in rotifers.</title>
        <authorList>
            <person name="Franch-Gras L."/>
            <person name="Hahn C."/>
            <person name="Garcia-Roger E.M."/>
            <person name="Carmona M.J."/>
            <person name="Serra M."/>
            <person name="Gomez A."/>
        </authorList>
    </citation>
    <scope>NUCLEOTIDE SEQUENCE [LARGE SCALE GENOMIC DNA]</scope>
    <source>
        <strain evidence="2">HYR1</strain>
    </source>
</reference>
<gene>
    <name evidence="2" type="ORF">BpHYR1_042773</name>
</gene>
<evidence type="ECO:0000256" key="1">
    <source>
        <dbReference type="SAM" id="MobiDB-lite"/>
    </source>
</evidence>
<sequence>MILKKTFPNNDLKKELFKKGPYKRFPKKDLAFLRKDSKTRLLRKEPQNRASQEKTLKCFPKSTSKKSFPRMHLKEEFS</sequence>
<comment type="caution">
    <text evidence="2">The sequence shown here is derived from an EMBL/GenBank/DDBJ whole genome shotgun (WGS) entry which is preliminary data.</text>
</comment>
<proteinExistence type="predicted"/>
<organism evidence="2 3">
    <name type="scientific">Brachionus plicatilis</name>
    <name type="common">Marine rotifer</name>
    <name type="synonym">Brachionus muelleri</name>
    <dbReference type="NCBI Taxonomy" id="10195"/>
    <lineage>
        <taxon>Eukaryota</taxon>
        <taxon>Metazoa</taxon>
        <taxon>Spiralia</taxon>
        <taxon>Gnathifera</taxon>
        <taxon>Rotifera</taxon>
        <taxon>Eurotatoria</taxon>
        <taxon>Monogononta</taxon>
        <taxon>Pseudotrocha</taxon>
        <taxon>Ploima</taxon>
        <taxon>Brachionidae</taxon>
        <taxon>Brachionus</taxon>
    </lineage>
</organism>
<evidence type="ECO:0000313" key="2">
    <source>
        <dbReference type="EMBL" id="RNA27158.1"/>
    </source>
</evidence>
<feature type="region of interest" description="Disordered" evidence="1">
    <location>
        <begin position="59"/>
        <end position="78"/>
    </location>
</feature>
<evidence type="ECO:0000313" key="3">
    <source>
        <dbReference type="Proteomes" id="UP000276133"/>
    </source>
</evidence>
<keyword evidence="3" id="KW-1185">Reference proteome</keyword>
<name>A0A3M7RUZ8_BRAPC</name>
<protein>
    <submittedName>
        <fullName evidence="2">Uncharacterized protein</fullName>
    </submittedName>
</protein>